<dbReference type="RefSeq" id="WP_192460804.1">
    <property type="nucleotide sequence ID" value="NZ_JACYFJ010000001.1"/>
</dbReference>
<organism evidence="1 2">
    <name type="scientific">Euzebyella saccharophila</name>
    <dbReference type="NCBI Taxonomy" id="679664"/>
    <lineage>
        <taxon>Bacteria</taxon>
        <taxon>Pseudomonadati</taxon>
        <taxon>Bacteroidota</taxon>
        <taxon>Flavobacteriia</taxon>
        <taxon>Flavobacteriales</taxon>
        <taxon>Flavobacteriaceae</taxon>
        <taxon>Euzebyella</taxon>
    </lineage>
</organism>
<reference evidence="2" key="1">
    <citation type="journal article" date="2019" name="Int. J. Syst. Evol. Microbiol.">
        <title>The Global Catalogue of Microorganisms (GCM) 10K type strain sequencing project: providing services to taxonomists for standard genome sequencing and annotation.</title>
        <authorList>
            <consortium name="The Broad Institute Genomics Platform"/>
            <consortium name="The Broad Institute Genome Sequencing Center for Infectious Disease"/>
            <person name="Wu L."/>
            <person name="Ma J."/>
        </authorList>
    </citation>
    <scope>NUCLEOTIDE SEQUENCE [LARGE SCALE GENOMIC DNA]</scope>
    <source>
        <strain evidence="2">CECT 7477</strain>
    </source>
</reference>
<name>A0ABV8JRX6_9FLAO</name>
<gene>
    <name evidence="1" type="ORF">ACFOUT_06540</name>
</gene>
<evidence type="ECO:0000313" key="2">
    <source>
        <dbReference type="Proteomes" id="UP001595814"/>
    </source>
</evidence>
<dbReference type="Proteomes" id="UP001595814">
    <property type="component" value="Unassembled WGS sequence"/>
</dbReference>
<comment type="caution">
    <text evidence="1">The sequence shown here is derived from an EMBL/GenBank/DDBJ whole genome shotgun (WGS) entry which is preliminary data.</text>
</comment>
<keyword evidence="2" id="KW-1185">Reference proteome</keyword>
<proteinExistence type="predicted"/>
<dbReference type="EMBL" id="JBHSAW010000004">
    <property type="protein sequence ID" value="MFC4095524.1"/>
    <property type="molecule type" value="Genomic_DNA"/>
</dbReference>
<evidence type="ECO:0000313" key="1">
    <source>
        <dbReference type="EMBL" id="MFC4095524.1"/>
    </source>
</evidence>
<accession>A0ABV8JRX6</accession>
<protein>
    <submittedName>
        <fullName evidence="1">Uncharacterized protein</fullName>
    </submittedName>
</protein>
<sequence length="102" mass="12090">MESCMVANWAEDNNKIIRKYFEDNFPNFQLLEENVHGPYWGIKYMKDDLIINIKGDIGFYIEIIIDGKPYDLWRYDKKVNNHTKSNPENITAQLAILSDFLK</sequence>